<comment type="caution">
    <text evidence="1">The sequence shown here is derived from an EMBL/GenBank/DDBJ whole genome shotgun (WGS) entry which is preliminary data.</text>
</comment>
<evidence type="ECO:0000313" key="2">
    <source>
        <dbReference type="Proteomes" id="UP000593568"/>
    </source>
</evidence>
<evidence type="ECO:0000313" key="1">
    <source>
        <dbReference type="EMBL" id="MBA0763752.1"/>
    </source>
</evidence>
<feature type="non-terminal residue" evidence="1">
    <location>
        <position position="203"/>
    </location>
</feature>
<dbReference type="EMBL" id="JABEZW010000004">
    <property type="protein sequence ID" value="MBA0763752.1"/>
    <property type="molecule type" value="Genomic_DNA"/>
</dbReference>
<dbReference type="PANTHER" id="PTHR47481:SF10">
    <property type="entry name" value="COPIA-LIKE POLYPROTEIN_RETROTRANSPOSON"/>
    <property type="match status" value="1"/>
</dbReference>
<organism evidence="1 2">
    <name type="scientific">Gossypium trilobum</name>
    <dbReference type="NCBI Taxonomy" id="34281"/>
    <lineage>
        <taxon>Eukaryota</taxon>
        <taxon>Viridiplantae</taxon>
        <taxon>Streptophyta</taxon>
        <taxon>Embryophyta</taxon>
        <taxon>Tracheophyta</taxon>
        <taxon>Spermatophyta</taxon>
        <taxon>Magnoliopsida</taxon>
        <taxon>eudicotyledons</taxon>
        <taxon>Gunneridae</taxon>
        <taxon>Pentapetalae</taxon>
        <taxon>rosids</taxon>
        <taxon>malvids</taxon>
        <taxon>Malvales</taxon>
        <taxon>Malvaceae</taxon>
        <taxon>Malvoideae</taxon>
        <taxon>Gossypium</taxon>
    </lineage>
</organism>
<sequence>QQILLILEGYGLHEFVLGTVSISPQSVADTEGNLVPNPDFLFRKQQDKLLAYWLLSTICDEILVHLTNARSSFDIWSTVIHRFASKSTLTVSTLRHSLYSQKKGQLTMKEYLEKIKSLCDTLTAVGNDVSEQEQISIILAGLPVEFESIRIANLVQQHGNTDDTISKSDRGARTSYRGIGRFSRGRSRGRKFSHTKLQCQLCG</sequence>
<proteinExistence type="predicted"/>
<dbReference type="PANTHER" id="PTHR47481">
    <property type="match status" value="1"/>
</dbReference>
<dbReference type="Proteomes" id="UP000593568">
    <property type="component" value="Unassembled WGS sequence"/>
</dbReference>
<dbReference type="Pfam" id="PF14223">
    <property type="entry name" value="Retrotran_gag_2"/>
    <property type="match status" value="1"/>
</dbReference>
<reference evidence="1 2" key="1">
    <citation type="journal article" date="2019" name="Genome Biol. Evol.">
        <title>Insights into the evolution of the New World diploid cottons (Gossypium, subgenus Houzingenia) based on genome sequencing.</title>
        <authorList>
            <person name="Grover C.E."/>
            <person name="Arick M.A. 2nd"/>
            <person name="Thrash A."/>
            <person name="Conover J.L."/>
            <person name="Sanders W.S."/>
            <person name="Peterson D.G."/>
            <person name="Frelichowski J.E."/>
            <person name="Scheffler J.A."/>
            <person name="Scheffler B.E."/>
            <person name="Wendel J.F."/>
        </authorList>
    </citation>
    <scope>NUCLEOTIDE SEQUENCE [LARGE SCALE GENOMIC DNA]</scope>
    <source>
        <strain evidence="1">8</strain>
        <tissue evidence="1">Leaf</tissue>
    </source>
</reference>
<dbReference type="AlphaFoldDB" id="A0A7J9DSP3"/>
<protein>
    <recommendedName>
        <fullName evidence="3">Retrovirus-related Pol polyprotein from transposon TNT 1-94</fullName>
    </recommendedName>
</protein>
<keyword evidence="2" id="KW-1185">Reference proteome</keyword>
<accession>A0A7J9DSP3</accession>
<gene>
    <name evidence="1" type="ORF">Gotri_013171</name>
</gene>
<evidence type="ECO:0008006" key="3">
    <source>
        <dbReference type="Google" id="ProtNLM"/>
    </source>
</evidence>
<name>A0A7J9DSP3_9ROSI</name>